<organism evidence="1 2">
    <name type="scientific">Sphingomonas oligophenolica</name>
    <dbReference type="NCBI Taxonomy" id="301154"/>
    <lineage>
        <taxon>Bacteria</taxon>
        <taxon>Pseudomonadati</taxon>
        <taxon>Pseudomonadota</taxon>
        <taxon>Alphaproteobacteria</taxon>
        <taxon>Sphingomonadales</taxon>
        <taxon>Sphingomonadaceae</taxon>
        <taxon>Sphingomonas</taxon>
    </lineage>
</organism>
<accession>A0ABU9Y0E4</accession>
<dbReference type="RefSeq" id="WP_343887414.1">
    <property type="nucleotide sequence ID" value="NZ_BAAAEH010000002.1"/>
</dbReference>
<protein>
    <submittedName>
        <fullName evidence="1">Antitoxin</fullName>
    </submittedName>
</protein>
<comment type="caution">
    <text evidence="1">The sequence shown here is derived from an EMBL/GenBank/DDBJ whole genome shotgun (WGS) entry which is preliminary data.</text>
</comment>
<name>A0ABU9Y0E4_9SPHN</name>
<evidence type="ECO:0000313" key="2">
    <source>
        <dbReference type="Proteomes" id="UP001419910"/>
    </source>
</evidence>
<keyword evidence="2" id="KW-1185">Reference proteome</keyword>
<gene>
    <name evidence="1" type="ORF">ABC974_06600</name>
</gene>
<dbReference type="EMBL" id="JBDIME010000004">
    <property type="protein sequence ID" value="MEN2789286.1"/>
    <property type="molecule type" value="Genomic_DNA"/>
</dbReference>
<proteinExistence type="predicted"/>
<reference evidence="1 2" key="1">
    <citation type="submission" date="2024-05" db="EMBL/GenBank/DDBJ databases">
        <authorList>
            <person name="Liu Q."/>
            <person name="Xin Y.-H."/>
        </authorList>
    </citation>
    <scope>NUCLEOTIDE SEQUENCE [LARGE SCALE GENOMIC DNA]</scope>
    <source>
        <strain evidence="1 2">CGMCC 1.10181</strain>
    </source>
</reference>
<dbReference type="Proteomes" id="UP001419910">
    <property type="component" value="Unassembled WGS sequence"/>
</dbReference>
<evidence type="ECO:0000313" key="1">
    <source>
        <dbReference type="EMBL" id="MEN2789286.1"/>
    </source>
</evidence>
<sequence>MNAERAIYDHHDLEAEAAADARAEADIKAGRVVDHADVAAWLATWGTPDEKPVPPEWLE</sequence>